<proteinExistence type="predicted"/>
<dbReference type="OrthoDB" id="7307131at2"/>
<dbReference type="RefSeq" id="WP_126999783.1">
    <property type="nucleotide sequence ID" value="NZ_CP173192.1"/>
</dbReference>
<evidence type="ECO:0000313" key="2">
    <source>
        <dbReference type="Proteomes" id="UP000280346"/>
    </source>
</evidence>
<protein>
    <submittedName>
        <fullName evidence="1">Uncharacterized protein</fullName>
    </submittedName>
</protein>
<dbReference type="EMBL" id="RZIJ01000012">
    <property type="protein sequence ID" value="RUQ69363.1"/>
    <property type="molecule type" value="Genomic_DNA"/>
</dbReference>
<sequence length="78" mass="8042">MPQIIEIPVTLRVVIADPVDGTPSGAEAAAIAALAAEHFTHVSHAQIAAFNEVNRVHPQGKGVVEAVTSVVHTADRAA</sequence>
<accession>A0A433J7F6</accession>
<organism evidence="1 2">
    <name type="scientific">Azospirillum doebereinerae</name>
    <dbReference type="NCBI Taxonomy" id="92933"/>
    <lineage>
        <taxon>Bacteria</taxon>
        <taxon>Pseudomonadati</taxon>
        <taxon>Pseudomonadota</taxon>
        <taxon>Alphaproteobacteria</taxon>
        <taxon>Rhodospirillales</taxon>
        <taxon>Azospirillaceae</taxon>
        <taxon>Azospirillum</taxon>
    </lineage>
</organism>
<dbReference type="Proteomes" id="UP000280346">
    <property type="component" value="Unassembled WGS sequence"/>
</dbReference>
<reference evidence="1 2" key="1">
    <citation type="submission" date="2018-12" db="EMBL/GenBank/DDBJ databases">
        <authorList>
            <person name="Yang Y."/>
        </authorList>
    </citation>
    <scope>NUCLEOTIDE SEQUENCE [LARGE SCALE GENOMIC DNA]</scope>
    <source>
        <strain evidence="1 2">GSF71</strain>
    </source>
</reference>
<evidence type="ECO:0000313" key="1">
    <source>
        <dbReference type="EMBL" id="RUQ69363.1"/>
    </source>
</evidence>
<gene>
    <name evidence="1" type="ORF">EJ913_16495</name>
</gene>
<keyword evidence="2" id="KW-1185">Reference proteome</keyword>
<dbReference type="AlphaFoldDB" id="A0A433J7F6"/>
<name>A0A433J7F6_9PROT</name>
<comment type="caution">
    <text evidence="1">The sequence shown here is derived from an EMBL/GenBank/DDBJ whole genome shotgun (WGS) entry which is preliminary data.</text>
</comment>